<evidence type="ECO:0000259" key="2">
    <source>
        <dbReference type="Pfam" id="PF19291"/>
    </source>
</evidence>
<dbReference type="InterPro" id="IPR011613">
    <property type="entry name" value="GH15-like"/>
</dbReference>
<dbReference type="PANTHER" id="PTHR31616:SF10">
    <property type="entry name" value="TREHALASE"/>
    <property type="match status" value="1"/>
</dbReference>
<dbReference type="Pfam" id="PF19291">
    <property type="entry name" value="TREH_N"/>
    <property type="match status" value="1"/>
</dbReference>
<dbReference type="Proteomes" id="UP000000328">
    <property type="component" value="Chromosome"/>
</dbReference>
<organism evidence="3 4">
    <name type="scientific">Amycolatopsis mediterranei (strain U-32)</name>
    <dbReference type="NCBI Taxonomy" id="749927"/>
    <lineage>
        <taxon>Bacteria</taxon>
        <taxon>Bacillati</taxon>
        <taxon>Actinomycetota</taxon>
        <taxon>Actinomycetes</taxon>
        <taxon>Pseudonocardiales</taxon>
        <taxon>Pseudonocardiaceae</taxon>
        <taxon>Amycolatopsis</taxon>
    </lineage>
</organism>
<dbReference type="InterPro" id="IPR045582">
    <property type="entry name" value="Trehalase-like_N"/>
</dbReference>
<evidence type="ECO:0000313" key="4">
    <source>
        <dbReference type="Proteomes" id="UP000000328"/>
    </source>
</evidence>
<dbReference type="InterPro" id="IPR012341">
    <property type="entry name" value="6hp_glycosidase-like_sf"/>
</dbReference>
<feature type="domain" description="GH15-like" evidence="1">
    <location>
        <begin position="255"/>
        <end position="588"/>
    </location>
</feature>
<proteinExistence type="predicted"/>
<protein>
    <submittedName>
        <fullName evidence="3">Glycosyl hydrolase family 15 protein</fullName>
    </submittedName>
</protein>
<gene>
    <name evidence="3" type="ordered locus">AMED_5733</name>
</gene>
<dbReference type="Gene3D" id="1.50.10.10">
    <property type="match status" value="1"/>
</dbReference>
<keyword evidence="3" id="KW-0378">Hydrolase</keyword>
<dbReference type="SUPFAM" id="SSF48208">
    <property type="entry name" value="Six-hairpin glycosidases"/>
    <property type="match status" value="1"/>
</dbReference>
<evidence type="ECO:0000313" key="3">
    <source>
        <dbReference type="EMBL" id="ADJ47484.1"/>
    </source>
</evidence>
<dbReference type="GO" id="GO:0005993">
    <property type="term" value="P:trehalose catabolic process"/>
    <property type="evidence" value="ECO:0007669"/>
    <property type="project" value="TreeGrafter"/>
</dbReference>
<dbReference type="AlphaFoldDB" id="A0A0H3DCW7"/>
<dbReference type="KEGG" id="amd:AMED_5733"/>
<feature type="domain" description="Trehalase-like N-terminal" evidence="2">
    <location>
        <begin position="30"/>
        <end position="155"/>
    </location>
</feature>
<evidence type="ECO:0000259" key="1">
    <source>
        <dbReference type="Pfam" id="PF00723"/>
    </source>
</evidence>
<dbReference type="InterPro" id="IPR008928">
    <property type="entry name" value="6-hairpin_glycosidase_sf"/>
</dbReference>
<dbReference type="PANTHER" id="PTHR31616">
    <property type="entry name" value="TREHALASE"/>
    <property type="match status" value="1"/>
</dbReference>
<dbReference type="eggNOG" id="COG3387">
    <property type="taxonomic scope" value="Bacteria"/>
</dbReference>
<dbReference type="OrthoDB" id="3902805at2"/>
<dbReference type="EMBL" id="CP002000">
    <property type="protein sequence ID" value="ADJ47484.1"/>
    <property type="molecule type" value="Genomic_DNA"/>
</dbReference>
<sequence>MIRFVAGYPATVNDEDQEWRQFPPHVLREYALLADGERGALCGPLGDIAWLCAPTWADDAVLSALIGGRGVYSVRPAVPCVWGGAYEPGTLIWRSRWVTTGTIVECRDALAYPADPRRVVVLRRIEAGEQDVAMRVELDVRGRFGTRSLREVHRDDDGTWTARTGELRVRWQGASDARLDETGRLVLDLPVTAGRRHDLVLEISDQPLPSPPDPDRLWTETAHSWSTAVPPFTGSVAPRDAQHSYAVLRGLTSDGGGMVAAATLGLPERAEAGRNYDYRYVWLRDQCYAGLAASVDEPHPLLDDALAFVTARVLQDGDRLLPAYRTDGRPPPKERTLDLPGYPGGAAVLGNHVRGQFQLDALGEILQLYATAAGHDRLTSDARQAIDVVADLIARKWDEPDAGVWELERAWWTHSRLACVAGLRSVARHFPAGRAAELVTLADHLLTETAGRCVDSRGAWRRSPAHDHVDTALLLPPVRGALPADDPRTLATLEAVRTELTQDGYVYRFSPDHRPLGDAEGAFLLCGFVMALAEWQQGHQVAAFRWFERNRAACGPPGLLAEEYDVRQRQLRGNLPQAFVHGLLLETAQRLAGPAHGEASSA</sequence>
<dbReference type="GO" id="GO:0015927">
    <property type="term" value="F:trehalase activity"/>
    <property type="evidence" value="ECO:0007669"/>
    <property type="project" value="TreeGrafter"/>
</dbReference>
<dbReference type="HOGENOM" id="CLU_010399_3_1_11"/>
<reference evidence="3 4" key="1">
    <citation type="journal article" date="2010" name="Cell Res.">
        <title>Complete genome sequence of the rifamycin SV-producing Amycolatopsis mediterranei U32 revealed its genetic characteristics in phylogeny and metabolism.</title>
        <authorList>
            <person name="Zhao W."/>
            <person name="Zhong Y."/>
            <person name="Yuan H."/>
            <person name="Wang J."/>
            <person name="Zheng H."/>
            <person name="Wang Y."/>
            <person name="Cen X."/>
            <person name="Xu F."/>
            <person name="Bai J."/>
            <person name="Han X."/>
            <person name="Lu G."/>
            <person name="Zhu Y."/>
            <person name="Shao Z."/>
            <person name="Yan H."/>
            <person name="Li C."/>
            <person name="Peng N."/>
            <person name="Zhang Z."/>
            <person name="Zhang Y."/>
            <person name="Lin W."/>
            <person name="Fan Y."/>
            <person name="Qin Z."/>
            <person name="Hu Y."/>
            <person name="Zhu B."/>
            <person name="Wang S."/>
            <person name="Ding X."/>
            <person name="Zhao G.P."/>
        </authorList>
    </citation>
    <scope>NUCLEOTIDE SEQUENCE [LARGE SCALE GENOMIC DNA]</scope>
    <source>
        <strain evidence="4">U-32</strain>
    </source>
</reference>
<dbReference type="Pfam" id="PF00723">
    <property type="entry name" value="Glyco_hydro_15"/>
    <property type="match status" value="1"/>
</dbReference>
<dbReference type="PATRIC" id="fig|749927.5.peg.5954"/>
<name>A0A0H3DCW7_AMYMU</name>
<accession>A0A0H3DCW7</accession>